<comment type="caution">
    <text evidence="1">The sequence shown here is derived from an EMBL/GenBank/DDBJ whole genome shotgun (WGS) entry which is preliminary data.</text>
</comment>
<evidence type="ECO:0000313" key="1">
    <source>
        <dbReference type="EMBL" id="NNV19942.1"/>
    </source>
</evidence>
<accession>A0A7Y3T2L1</accession>
<dbReference type="EMBL" id="PKQI01000001">
    <property type="protein sequence ID" value="NNV19942.1"/>
    <property type="molecule type" value="Genomic_DNA"/>
</dbReference>
<evidence type="ECO:0000313" key="2">
    <source>
        <dbReference type="Proteomes" id="UP000526233"/>
    </source>
</evidence>
<reference evidence="1 2" key="1">
    <citation type="submission" date="2018-11" db="EMBL/GenBank/DDBJ databases">
        <title>Genome sequencing and analysis.</title>
        <authorList>
            <person name="Huang Y.-T."/>
        </authorList>
    </citation>
    <scope>NUCLEOTIDE SEQUENCE [LARGE SCALE GENOMIC DNA]</scope>
    <source>
        <strain evidence="1 2">SHIN</strain>
    </source>
</reference>
<dbReference type="AlphaFoldDB" id="A0A7Y3T2L1"/>
<gene>
    <name evidence="1" type="ORF">EHE22_05800</name>
</gene>
<protein>
    <submittedName>
        <fullName evidence="1">Uncharacterized protein</fullName>
    </submittedName>
</protein>
<organism evidence="1 2">
    <name type="scientific">Brucella pseudogrignonensis</name>
    <dbReference type="NCBI Taxonomy" id="419475"/>
    <lineage>
        <taxon>Bacteria</taxon>
        <taxon>Pseudomonadati</taxon>
        <taxon>Pseudomonadota</taxon>
        <taxon>Alphaproteobacteria</taxon>
        <taxon>Hyphomicrobiales</taxon>
        <taxon>Brucellaceae</taxon>
        <taxon>Brucella/Ochrobactrum group</taxon>
        <taxon>Brucella</taxon>
    </lineage>
</organism>
<name>A0A7Y3T2L1_9HYPH</name>
<dbReference type="Proteomes" id="UP000526233">
    <property type="component" value="Unassembled WGS sequence"/>
</dbReference>
<sequence length="82" mass="8937">MPRTPAPADGEALSNDPLEVAREVFHALDDALGRLDCAIRVMDILTDEKPENNGVVALFDKHIEMEKMLQAAWPIVVGKAAV</sequence>
<dbReference type="RefSeq" id="WP_171379693.1">
    <property type="nucleotide sequence ID" value="NZ_PKQI01000001.1"/>
</dbReference>
<proteinExistence type="predicted"/>